<reference evidence="2" key="2">
    <citation type="submission" date="2016-05" db="EMBL/GenBank/DDBJ databases">
        <title>Comparative analysis highlights variable genome content of wheat rusts and divergence of the mating loci.</title>
        <authorList>
            <person name="Cuomo C.A."/>
            <person name="Bakkeren G."/>
            <person name="Szabo L."/>
            <person name="Khalil H."/>
            <person name="Joly D."/>
            <person name="Goldberg J."/>
            <person name="Young S."/>
            <person name="Zeng Q."/>
            <person name="Fellers J."/>
        </authorList>
    </citation>
    <scope>NUCLEOTIDE SEQUENCE [LARGE SCALE GENOMIC DNA]</scope>
    <source>
        <strain evidence="2">1-1 BBBD Race 1</strain>
    </source>
</reference>
<evidence type="ECO:0000313" key="3">
    <source>
        <dbReference type="EnsemblFungi" id="PTTG_09016-t43_1-p1"/>
    </source>
</evidence>
<name>A0A180FZN3_PUCT1</name>
<keyword evidence="4" id="KW-1185">Reference proteome</keyword>
<proteinExistence type="predicted"/>
<gene>
    <name evidence="2" type="ORF">PTTG_09016</name>
</gene>
<reference evidence="2" key="1">
    <citation type="submission" date="2009-11" db="EMBL/GenBank/DDBJ databases">
        <authorList>
            <consortium name="The Broad Institute Genome Sequencing Platform"/>
            <person name="Ward D."/>
            <person name="Feldgarden M."/>
            <person name="Earl A."/>
            <person name="Young S.K."/>
            <person name="Zeng Q."/>
            <person name="Koehrsen M."/>
            <person name="Alvarado L."/>
            <person name="Berlin A."/>
            <person name="Bochicchio J."/>
            <person name="Borenstein D."/>
            <person name="Chapman S.B."/>
            <person name="Chen Z."/>
            <person name="Engels R."/>
            <person name="Freedman E."/>
            <person name="Gellesch M."/>
            <person name="Goldberg J."/>
            <person name="Griggs A."/>
            <person name="Gujja S."/>
            <person name="Heilman E."/>
            <person name="Heiman D."/>
            <person name="Hepburn T."/>
            <person name="Howarth C."/>
            <person name="Jen D."/>
            <person name="Larson L."/>
            <person name="Lewis B."/>
            <person name="Mehta T."/>
            <person name="Park D."/>
            <person name="Pearson M."/>
            <person name="Roberts A."/>
            <person name="Saif S."/>
            <person name="Shea T."/>
            <person name="Shenoy N."/>
            <person name="Sisk P."/>
            <person name="Stolte C."/>
            <person name="Sykes S."/>
            <person name="Thomson T."/>
            <person name="Walk T."/>
            <person name="White J."/>
            <person name="Yandava C."/>
            <person name="Izard J."/>
            <person name="Baranova O.V."/>
            <person name="Blanton J.M."/>
            <person name="Tanner A.C."/>
            <person name="Dewhirst F.E."/>
            <person name="Haas B."/>
            <person name="Nusbaum C."/>
            <person name="Birren B."/>
        </authorList>
    </citation>
    <scope>NUCLEOTIDE SEQUENCE [LARGE SCALE GENOMIC DNA]</scope>
    <source>
        <strain evidence="2">1-1 BBBD Race 1</strain>
    </source>
</reference>
<organism evidence="2">
    <name type="scientific">Puccinia triticina (isolate 1-1 / race 1 (BBBD))</name>
    <name type="common">Brown leaf rust fungus</name>
    <dbReference type="NCBI Taxonomy" id="630390"/>
    <lineage>
        <taxon>Eukaryota</taxon>
        <taxon>Fungi</taxon>
        <taxon>Dikarya</taxon>
        <taxon>Basidiomycota</taxon>
        <taxon>Pucciniomycotina</taxon>
        <taxon>Pucciniomycetes</taxon>
        <taxon>Pucciniales</taxon>
        <taxon>Pucciniaceae</taxon>
        <taxon>Puccinia</taxon>
    </lineage>
</organism>
<sequence length="134" mass="14673">MANHPRSLSANPAILLLSHSAAARNPANKYNNNTPTLAHMATLPSTLSTDHQLLIDQLLHRFWCFSKHALPRRISETEQTNHITVKFFKIMILHAAGGYITQTSENQNHTLRKPKVTIIPAPFTGGGGGVCGTL</sequence>
<accession>A0A180FZN3</accession>
<dbReference type="EnsemblFungi" id="PTTG_09016-t43_1">
    <property type="protein sequence ID" value="PTTG_09016-t43_1-p1"/>
    <property type="gene ID" value="PTTG_09016"/>
</dbReference>
<reference evidence="3 4" key="3">
    <citation type="journal article" date="2017" name="G3 (Bethesda)">
        <title>Comparative analysis highlights variable genome content of wheat rusts and divergence of the mating loci.</title>
        <authorList>
            <person name="Cuomo C.A."/>
            <person name="Bakkeren G."/>
            <person name="Khalil H.B."/>
            <person name="Panwar V."/>
            <person name="Joly D."/>
            <person name="Linning R."/>
            <person name="Sakthikumar S."/>
            <person name="Song X."/>
            <person name="Adiconis X."/>
            <person name="Fan L."/>
            <person name="Goldberg J.M."/>
            <person name="Levin J.Z."/>
            <person name="Young S."/>
            <person name="Zeng Q."/>
            <person name="Anikster Y."/>
            <person name="Bruce M."/>
            <person name="Wang M."/>
            <person name="Yin C."/>
            <person name="McCallum B."/>
            <person name="Szabo L.J."/>
            <person name="Hulbert S."/>
            <person name="Chen X."/>
            <person name="Fellers J.P."/>
        </authorList>
    </citation>
    <scope>NUCLEOTIDE SEQUENCE</scope>
    <source>
        <strain evidence="4">Isolate 1-1 / race 1 (BBBD)</strain>
        <strain evidence="3">isolate 1-1 / race 1 (BBBD)</strain>
    </source>
</reference>
<evidence type="ECO:0000256" key="1">
    <source>
        <dbReference type="SAM" id="SignalP"/>
    </source>
</evidence>
<dbReference type="VEuPathDB" id="FungiDB:PTTG_09016"/>
<protein>
    <submittedName>
        <fullName evidence="2 3">Uncharacterized protein</fullName>
    </submittedName>
</protein>
<evidence type="ECO:0000313" key="2">
    <source>
        <dbReference type="EMBL" id="OAV85609.1"/>
    </source>
</evidence>
<evidence type="ECO:0000313" key="4">
    <source>
        <dbReference type="Proteomes" id="UP000005240"/>
    </source>
</evidence>
<reference evidence="3" key="4">
    <citation type="submission" date="2025-05" db="UniProtKB">
        <authorList>
            <consortium name="EnsemblFungi"/>
        </authorList>
    </citation>
    <scope>IDENTIFICATION</scope>
    <source>
        <strain evidence="3">isolate 1-1 / race 1 (BBBD)</strain>
    </source>
</reference>
<dbReference type="AlphaFoldDB" id="A0A180FZN3"/>
<feature type="chain" id="PRO_5008109456" evidence="1">
    <location>
        <begin position="24"/>
        <end position="134"/>
    </location>
</feature>
<dbReference type="Proteomes" id="UP000005240">
    <property type="component" value="Unassembled WGS sequence"/>
</dbReference>
<dbReference type="EMBL" id="ADAS02003382">
    <property type="protein sequence ID" value="OAV85609.1"/>
    <property type="molecule type" value="Genomic_DNA"/>
</dbReference>
<keyword evidence="1" id="KW-0732">Signal</keyword>
<feature type="signal peptide" evidence="1">
    <location>
        <begin position="1"/>
        <end position="23"/>
    </location>
</feature>